<accession>A0A3G5AH53</accession>
<organism evidence="1">
    <name type="scientific">Sylvanvirus sp</name>
    <dbReference type="NCBI Taxonomy" id="2487774"/>
    <lineage>
        <taxon>Viruses</taxon>
    </lineage>
</organism>
<protein>
    <submittedName>
        <fullName evidence="1">Uncharacterized protein</fullName>
    </submittedName>
</protein>
<proteinExistence type="predicted"/>
<reference evidence="1" key="1">
    <citation type="submission" date="2018-10" db="EMBL/GenBank/DDBJ databases">
        <title>Hidden diversity of soil giant viruses.</title>
        <authorList>
            <person name="Schulz F."/>
            <person name="Alteio L."/>
            <person name="Goudeau D."/>
            <person name="Ryan E.M."/>
            <person name="Malmstrom R.R."/>
            <person name="Blanchard J."/>
            <person name="Woyke T."/>
        </authorList>
    </citation>
    <scope>NUCLEOTIDE SEQUENCE</scope>
    <source>
        <strain evidence="1">SYV1</strain>
    </source>
</reference>
<dbReference type="EMBL" id="MK072508">
    <property type="protein sequence ID" value="AYV86527.1"/>
    <property type="molecule type" value="Genomic_DNA"/>
</dbReference>
<sequence length="152" mass="17516">MKKSIFCVNCNSHEDCSQEEDALALRKVCKDGDKVANMTIHPLFMDYSIDPERIILKNSNEYNNNYEDIDESMIHIAIQACSVSEHDIDLTFSSSADGYSTRVQSNLLVLCFPRNCKYHEFVCRVNTNDLSNEQIKEACIWALKELRKVNRL</sequence>
<name>A0A3G5AH53_9VIRU</name>
<gene>
    <name evidence="1" type="ORF">Sylvanvirus2_23</name>
</gene>
<evidence type="ECO:0000313" key="1">
    <source>
        <dbReference type="EMBL" id="AYV86527.1"/>
    </source>
</evidence>